<name>A0A1L7WQT4_9HELO</name>
<dbReference type="Pfam" id="PF00230">
    <property type="entry name" value="MIP"/>
    <property type="match status" value="1"/>
</dbReference>
<dbReference type="AlphaFoldDB" id="A0A1L7WQT4"/>
<accession>A0A1L7WQT4</accession>
<evidence type="ECO:0000256" key="1">
    <source>
        <dbReference type="ARBA" id="ARBA00004141"/>
    </source>
</evidence>
<dbReference type="PANTHER" id="PTHR19139:SF283">
    <property type="entry name" value="AQUAPORIN"/>
    <property type="match status" value="1"/>
</dbReference>
<keyword evidence="6 10" id="KW-0472">Membrane</keyword>
<dbReference type="InterPro" id="IPR023271">
    <property type="entry name" value="Aquaporin-like"/>
</dbReference>
<evidence type="ECO:0000313" key="12">
    <source>
        <dbReference type="Proteomes" id="UP000184330"/>
    </source>
</evidence>
<gene>
    <name evidence="11" type="ORF">PAC_05009</name>
</gene>
<dbReference type="EMBL" id="FJOG01000006">
    <property type="protein sequence ID" value="CZR55123.1"/>
    <property type="molecule type" value="Genomic_DNA"/>
</dbReference>
<feature type="region of interest" description="Disordered" evidence="9">
    <location>
        <begin position="1"/>
        <end position="39"/>
    </location>
</feature>
<dbReference type="InterPro" id="IPR034294">
    <property type="entry name" value="Aquaporin_transptr"/>
</dbReference>
<dbReference type="InterPro" id="IPR000425">
    <property type="entry name" value="MIP"/>
</dbReference>
<evidence type="ECO:0000256" key="7">
    <source>
        <dbReference type="ARBA" id="ARBA00034651"/>
    </source>
</evidence>
<comment type="subcellular location">
    <subcellularLocation>
        <location evidence="1">Membrane</location>
        <topology evidence="1">Multi-pass membrane protein</topology>
    </subcellularLocation>
</comment>
<keyword evidence="3 8" id="KW-0812">Transmembrane</keyword>
<dbReference type="STRING" id="576137.A0A1L7WQT4"/>
<proteinExistence type="inferred from homology"/>
<dbReference type="PANTHER" id="PTHR19139">
    <property type="entry name" value="AQUAPORIN TRANSPORTER"/>
    <property type="match status" value="1"/>
</dbReference>
<evidence type="ECO:0000313" key="11">
    <source>
        <dbReference type="EMBL" id="CZR55123.1"/>
    </source>
</evidence>
<feature type="transmembrane region" description="Helical" evidence="10">
    <location>
        <begin position="99"/>
        <end position="121"/>
    </location>
</feature>
<evidence type="ECO:0000256" key="4">
    <source>
        <dbReference type="ARBA" id="ARBA00022737"/>
    </source>
</evidence>
<protein>
    <submittedName>
        <fullName evidence="11">Related to aquaporin</fullName>
    </submittedName>
</protein>
<keyword evidence="8" id="KW-0813">Transport</keyword>
<dbReference type="Gene3D" id="1.20.1080.10">
    <property type="entry name" value="Glycerol uptake facilitator protein"/>
    <property type="match status" value="1"/>
</dbReference>
<comment type="similarity">
    <text evidence="2 8">Belongs to the MIP/aquaporin (TC 1.A.8) family.</text>
</comment>
<reference evidence="11 12" key="1">
    <citation type="submission" date="2016-03" db="EMBL/GenBank/DDBJ databases">
        <authorList>
            <person name="Ploux O."/>
        </authorList>
    </citation>
    <scope>NUCLEOTIDE SEQUENCE [LARGE SCALE GENOMIC DNA]</scope>
    <source>
        <strain evidence="11 12">UAMH 11012</strain>
    </source>
</reference>
<evidence type="ECO:0000256" key="10">
    <source>
        <dbReference type="SAM" id="Phobius"/>
    </source>
</evidence>
<dbReference type="GO" id="GO:0015250">
    <property type="term" value="F:water channel activity"/>
    <property type="evidence" value="ECO:0007669"/>
    <property type="project" value="TreeGrafter"/>
</dbReference>
<keyword evidence="12" id="KW-1185">Reference proteome</keyword>
<dbReference type="SUPFAM" id="SSF81338">
    <property type="entry name" value="Aquaporin-like"/>
    <property type="match status" value="1"/>
</dbReference>
<dbReference type="GO" id="GO:0005886">
    <property type="term" value="C:plasma membrane"/>
    <property type="evidence" value="ECO:0007669"/>
    <property type="project" value="TreeGrafter"/>
</dbReference>
<sequence>MSSNTETFNGLAEIRSRTGDSNAGGRGRRQIRKELKQKSKVPGNVAWTKWMHSDAKNPSGEFVGTTLFLFFAFAGKQTANINSKKAQGNVASGSVDIAALLYISMSFGFSLMVNAWAFFRISGGWFSPAHPLSLALTRDLHAIRAILLVISQVSEICFAAYLVIVMFPGPLNFGTTLSQGTTSAQGVRIEAICTAGLVFTIIMVTKEKHRATGIAPVGIGLSLFIGELVAVYYTGGSLNPARSFGHATVADDFLDTQWIYWVGPCLGFVLAIGCYRLIKVREYEMANLGQDGDYEKDPTKNLDHEIAAKFEERQAVEEIRSIEEAGGFHTLTNDDEEEASHEGDRSTPVIGKKKSMKVRIHRVRALGGSVESGSYPVRTNQ</sequence>
<feature type="transmembrane region" description="Helical" evidence="10">
    <location>
        <begin position="258"/>
        <end position="278"/>
    </location>
</feature>
<keyword evidence="5 10" id="KW-1133">Transmembrane helix</keyword>
<evidence type="ECO:0000256" key="2">
    <source>
        <dbReference type="ARBA" id="ARBA00006175"/>
    </source>
</evidence>
<dbReference type="PRINTS" id="PR00783">
    <property type="entry name" value="MINTRINSICP"/>
</dbReference>
<feature type="transmembrane region" description="Helical" evidence="10">
    <location>
        <begin position="217"/>
        <end position="238"/>
    </location>
</feature>
<comment type="catalytic activity">
    <reaction evidence="7">
        <text>H2O(in) = H2O(out)</text>
        <dbReference type="Rhea" id="RHEA:29667"/>
        <dbReference type="ChEBI" id="CHEBI:15377"/>
    </reaction>
</comment>
<keyword evidence="4" id="KW-0677">Repeat</keyword>
<dbReference type="Proteomes" id="UP000184330">
    <property type="component" value="Unassembled WGS sequence"/>
</dbReference>
<evidence type="ECO:0000256" key="6">
    <source>
        <dbReference type="ARBA" id="ARBA00023136"/>
    </source>
</evidence>
<feature type="transmembrane region" description="Helical" evidence="10">
    <location>
        <begin position="142"/>
        <end position="167"/>
    </location>
</feature>
<evidence type="ECO:0000256" key="3">
    <source>
        <dbReference type="ARBA" id="ARBA00022692"/>
    </source>
</evidence>
<evidence type="ECO:0000256" key="9">
    <source>
        <dbReference type="SAM" id="MobiDB-lite"/>
    </source>
</evidence>
<evidence type="ECO:0000256" key="8">
    <source>
        <dbReference type="RuleBase" id="RU000477"/>
    </source>
</evidence>
<evidence type="ECO:0000256" key="5">
    <source>
        <dbReference type="ARBA" id="ARBA00022989"/>
    </source>
</evidence>
<feature type="transmembrane region" description="Helical" evidence="10">
    <location>
        <begin position="187"/>
        <end position="205"/>
    </location>
</feature>
<organism evidence="11 12">
    <name type="scientific">Phialocephala subalpina</name>
    <dbReference type="NCBI Taxonomy" id="576137"/>
    <lineage>
        <taxon>Eukaryota</taxon>
        <taxon>Fungi</taxon>
        <taxon>Dikarya</taxon>
        <taxon>Ascomycota</taxon>
        <taxon>Pezizomycotina</taxon>
        <taxon>Leotiomycetes</taxon>
        <taxon>Helotiales</taxon>
        <taxon>Mollisiaceae</taxon>
        <taxon>Phialocephala</taxon>
        <taxon>Phialocephala fortinii species complex</taxon>
    </lineage>
</organism>
<feature type="region of interest" description="Disordered" evidence="9">
    <location>
        <begin position="327"/>
        <end position="354"/>
    </location>
</feature>
<dbReference type="OrthoDB" id="3222at2759"/>